<evidence type="ECO:0000313" key="2">
    <source>
        <dbReference type="EMBL" id="MBB5514596.1"/>
    </source>
</evidence>
<evidence type="ECO:0000313" key="3">
    <source>
        <dbReference type="Proteomes" id="UP000553766"/>
    </source>
</evidence>
<dbReference type="NCBIfam" id="TIGR01300">
    <property type="entry name" value="CPA3_mnhG_phaG"/>
    <property type="match status" value="1"/>
</dbReference>
<dbReference type="AlphaFoldDB" id="A0A840WY47"/>
<name>A0A840WY47_9RHOB</name>
<comment type="caution">
    <text evidence="2">The sequence shown here is derived from an EMBL/GenBank/DDBJ whole genome shotgun (WGS) entry which is preliminary data.</text>
</comment>
<dbReference type="GO" id="GO:0015385">
    <property type="term" value="F:sodium:proton antiporter activity"/>
    <property type="evidence" value="ECO:0007669"/>
    <property type="project" value="TreeGrafter"/>
</dbReference>
<dbReference type="PANTHER" id="PTHR34703">
    <property type="entry name" value="ANTIPORTER SUBUNIT MNHG2-RELATED"/>
    <property type="match status" value="1"/>
</dbReference>
<dbReference type="RefSeq" id="WP_184008311.1">
    <property type="nucleotide sequence ID" value="NZ_JACIJS010000001.1"/>
</dbReference>
<sequence>MDILAGILLLSGGGFVLVAGLGILRMPDVYIRMHASTKAGTLGLALICGALMLTADSWWQVIEAGFVTAFMLATAPIGAHLIGRAAYRAGVPFLEGTKVEAGCEEFGPPPLTEVNMDKDHPAHPM</sequence>
<dbReference type="PANTHER" id="PTHR34703:SF1">
    <property type="entry name" value="ANTIPORTER SUBUNIT MNHG2-RELATED"/>
    <property type="match status" value="1"/>
</dbReference>
<feature type="transmembrane region" description="Helical" evidence="1">
    <location>
        <begin position="6"/>
        <end position="24"/>
    </location>
</feature>
<proteinExistence type="predicted"/>
<dbReference type="NCBIfam" id="NF009314">
    <property type="entry name" value="PRK12674.1-2"/>
    <property type="match status" value="1"/>
</dbReference>
<dbReference type="EMBL" id="JACIJS010000001">
    <property type="protein sequence ID" value="MBB5514596.1"/>
    <property type="molecule type" value="Genomic_DNA"/>
</dbReference>
<keyword evidence="1" id="KW-1133">Transmembrane helix</keyword>
<feature type="transmembrane region" description="Helical" evidence="1">
    <location>
        <begin position="36"/>
        <end position="55"/>
    </location>
</feature>
<keyword evidence="3" id="KW-1185">Reference proteome</keyword>
<reference evidence="2 3" key="1">
    <citation type="submission" date="2020-08" db="EMBL/GenBank/DDBJ databases">
        <title>Genomic Encyclopedia of Type Strains, Phase IV (KMG-IV): sequencing the most valuable type-strain genomes for metagenomic binning, comparative biology and taxonomic classification.</title>
        <authorList>
            <person name="Goeker M."/>
        </authorList>
    </citation>
    <scope>NUCLEOTIDE SEQUENCE [LARGE SCALE GENOMIC DNA]</scope>
    <source>
        <strain evidence="2 3">DSM 103377</strain>
    </source>
</reference>
<organism evidence="2 3">
    <name type="scientific">Rubricella aquisinus</name>
    <dbReference type="NCBI Taxonomy" id="2028108"/>
    <lineage>
        <taxon>Bacteria</taxon>
        <taxon>Pseudomonadati</taxon>
        <taxon>Pseudomonadota</taxon>
        <taxon>Alphaproteobacteria</taxon>
        <taxon>Rhodobacterales</taxon>
        <taxon>Paracoccaceae</taxon>
        <taxon>Rubricella</taxon>
    </lineage>
</organism>
<feature type="transmembrane region" description="Helical" evidence="1">
    <location>
        <begin position="61"/>
        <end position="82"/>
    </location>
</feature>
<dbReference type="Proteomes" id="UP000553766">
    <property type="component" value="Unassembled WGS sequence"/>
</dbReference>
<dbReference type="Pfam" id="PF03334">
    <property type="entry name" value="PhaG_MnhG_YufB"/>
    <property type="match status" value="1"/>
</dbReference>
<keyword evidence="1" id="KW-0812">Transmembrane</keyword>
<dbReference type="InterPro" id="IPR005133">
    <property type="entry name" value="PhaG_MnhG_YufB"/>
</dbReference>
<evidence type="ECO:0000256" key="1">
    <source>
        <dbReference type="SAM" id="Phobius"/>
    </source>
</evidence>
<accession>A0A840WY47</accession>
<gene>
    <name evidence="2" type="ORF">FHS89_000594</name>
</gene>
<protein>
    <submittedName>
        <fullName evidence="2">Multicomponent Na+:H+ antiporter subunit G</fullName>
    </submittedName>
</protein>
<keyword evidence="1" id="KW-0472">Membrane</keyword>